<dbReference type="RefSeq" id="WP_154538401.1">
    <property type="nucleotide sequence ID" value="NZ_VUNE01000004.1"/>
</dbReference>
<dbReference type="Pfam" id="PF10728">
    <property type="entry name" value="DUF2520"/>
    <property type="match status" value="1"/>
</dbReference>
<feature type="domain" description="DUF2520" evidence="2">
    <location>
        <begin position="137"/>
        <end position="266"/>
    </location>
</feature>
<dbReference type="EMBL" id="VUNE01000004">
    <property type="protein sequence ID" value="MST62926.1"/>
    <property type="molecule type" value="Genomic_DNA"/>
</dbReference>
<dbReference type="InterPro" id="IPR019665">
    <property type="entry name" value="OxRdtase/DH_put_Rossmann_dom"/>
</dbReference>
<dbReference type="PANTHER" id="PTHR40459">
    <property type="entry name" value="CONSERVED HYPOTHETICAL ALANINE AND LEUCINE RICH PROTEIN"/>
    <property type="match status" value="1"/>
</dbReference>
<comment type="caution">
    <text evidence="3">The sequence shown here is derived from an EMBL/GenBank/DDBJ whole genome shotgun (WGS) entry which is preliminary data.</text>
</comment>
<protein>
    <submittedName>
        <fullName evidence="3">DUF2520 domain-containing protein</fullName>
    </submittedName>
</protein>
<reference evidence="3 4" key="1">
    <citation type="submission" date="2019-08" db="EMBL/GenBank/DDBJ databases">
        <title>In-depth cultivation of the pig gut microbiome towards novel bacterial diversity and tailored functional studies.</title>
        <authorList>
            <person name="Wylensek D."/>
            <person name="Hitch T.C.A."/>
            <person name="Clavel T."/>
        </authorList>
    </citation>
    <scope>NUCLEOTIDE SEQUENCE [LARGE SCALE GENOMIC DNA]</scope>
    <source>
        <strain evidence="3 4">WCA-SAB-591-4A-A</strain>
    </source>
</reference>
<sequence length="290" mass="32554">MVKIGIIGAGKVGVSLGKYLFDSSLVGFSLNGYYSKTTKSADFASRFTNSISYNNLESIVKDSNFLIIATPDGEIKNVWRQLKSYNLENKVICHCSGSLSSKIFTDAPSEKIYKGSVHPALAINDINSSYRDLEKAFFSLEGDREFIDIFKNILVKKGNRYKIIRPDDKIKYHLSSVFVSNLFLALGNISLKLLEECGFDESESFDVLANLAGLNVENFVKNGPIKALTGPVERNDFTTIENHLMAIDDGDIKHKDITDIYRLLSLELVEIAKNKHEDRDYTNIIKLLMK</sequence>
<dbReference type="Proteomes" id="UP000440713">
    <property type="component" value="Unassembled WGS sequence"/>
</dbReference>
<dbReference type="SUPFAM" id="SSF51735">
    <property type="entry name" value="NAD(P)-binding Rossmann-fold domains"/>
    <property type="match status" value="1"/>
</dbReference>
<dbReference type="InterPro" id="IPR037108">
    <property type="entry name" value="TM1727-like_C_sf"/>
</dbReference>
<dbReference type="InterPro" id="IPR036291">
    <property type="entry name" value="NAD(P)-bd_dom_sf"/>
</dbReference>
<evidence type="ECO:0000259" key="2">
    <source>
        <dbReference type="Pfam" id="PF10728"/>
    </source>
</evidence>
<dbReference type="InterPro" id="IPR008927">
    <property type="entry name" value="6-PGluconate_DH-like_C_sf"/>
</dbReference>
<dbReference type="Pfam" id="PF10727">
    <property type="entry name" value="Rossmann-like"/>
    <property type="match status" value="1"/>
</dbReference>
<dbReference type="InterPro" id="IPR018931">
    <property type="entry name" value="DUF2520"/>
</dbReference>
<name>A0A6N7XE09_9FIRM</name>
<gene>
    <name evidence="3" type="ORF">FYJ71_08075</name>
</gene>
<proteinExistence type="predicted"/>
<dbReference type="PANTHER" id="PTHR40459:SF1">
    <property type="entry name" value="CONSERVED HYPOTHETICAL ALANINE AND LEUCINE RICH PROTEIN"/>
    <property type="match status" value="1"/>
</dbReference>
<feature type="domain" description="Putative oxidoreductase/dehydrogenase Rossmann-like" evidence="1">
    <location>
        <begin position="2"/>
        <end position="105"/>
    </location>
</feature>
<accession>A0A6N7XE09</accession>
<dbReference type="Gene3D" id="1.10.1040.20">
    <property type="entry name" value="ProC-like, C-terminal domain"/>
    <property type="match status" value="1"/>
</dbReference>
<evidence type="ECO:0000259" key="1">
    <source>
        <dbReference type="Pfam" id="PF10727"/>
    </source>
</evidence>
<dbReference type="SUPFAM" id="SSF48179">
    <property type="entry name" value="6-phosphogluconate dehydrogenase C-terminal domain-like"/>
    <property type="match status" value="1"/>
</dbReference>
<evidence type="ECO:0000313" key="4">
    <source>
        <dbReference type="Proteomes" id="UP000440713"/>
    </source>
</evidence>
<evidence type="ECO:0000313" key="3">
    <source>
        <dbReference type="EMBL" id="MST62926.1"/>
    </source>
</evidence>
<keyword evidence="4" id="KW-1185">Reference proteome</keyword>
<dbReference type="Gene3D" id="3.40.50.720">
    <property type="entry name" value="NAD(P)-binding Rossmann-like Domain"/>
    <property type="match status" value="1"/>
</dbReference>
<dbReference type="AlphaFoldDB" id="A0A6N7XE09"/>
<organism evidence="3 4">
    <name type="scientific">Peptostreptococcus porci</name>
    <dbReference type="NCBI Taxonomy" id="2652282"/>
    <lineage>
        <taxon>Bacteria</taxon>
        <taxon>Bacillati</taxon>
        <taxon>Bacillota</taxon>
        <taxon>Clostridia</taxon>
        <taxon>Peptostreptococcales</taxon>
        <taxon>Peptostreptococcaceae</taxon>
        <taxon>Peptostreptococcus</taxon>
    </lineage>
</organism>